<proteinExistence type="inferred from homology"/>
<keyword evidence="8 9" id="KW-0066">ATP synthesis</keyword>
<gene>
    <name evidence="9" type="primary">atpC</name>
    <name evidence="13" type="ORF">DFW101_2720</name>
</gene>
<dbReference type="GO" id="GO:0046933">
    <property type="term" value="F:proton-transporting ATP synthase activity, rotational mechanism"/>
    <property type="evidence" value="ECO:0007669"/>
    <property type="project" value="UniProtKB-UniRule"/>
</dbReference>
<evidence type="ECO:0000256" key="6">
    <source>
        <dbReference type="ARBA" id="ARBA00023136"/>
    </source>
</evidence>
<dbReference type="PANTHER" id="PTHR13822">
    <property type="entry name" value="ATP SYNTHASE DELTA/EPSILON CHAIN"/>
    <property type="match status" value="1"/>
</dbReference>
<evidence type="ECO:0000256" key="2">
    <source>
        <dbReference type="ARBA" id="ARBA00004184"/>
    </source>
</evidence>
<evidence type="ECO:0000259" key="11">
    <source>
        <dbReference type="Pfam" id="PF00401"/>
    </source>
</evidence>
<dbReference type="PANTHER" id="PTHR13822:SF10">
    <property type="entry name" value="ATP SYNTHASE EPSILON CHAIN, CHLOROPLASTIC"/>
    <property type="match status" value="1"/>
</dbReference>
<dbReference type="EMBL" id="CM001368">
    <property type="protein sequence ID" value="EHJ48724.1"/>
    <property type="molecule type" value="Genomic_DNA"/>
</dbReference>
<dbReference type="Pfam" id="PF02823">
    <property type="entry name" value="ATP-synt_DE_N"/>
    <property type="match status" value="1"/>
</dbReference>
<evidence type="ECO:0000256" key="7">
    <source>
        <dbReference type="ARBA" id="ARBA00023196"/>
    </source>
</evidence>
<dbReference type="GO" id="GO:0045259">
    <property type="term" value="C:proton-transporting ATP synthase complex"/>
    <property type="evidence" value="ECO:0007669"/>
    <property type="project" value="UniProtKB-KW"/>
</dbReference>
<feature type="domain" description="ATP synthase epsilon subunit C-terminal" evidence="11">
    <location>
        <begin position="87"/>
        <end position="130"/>
    </location>
</feature>
<reference evidence="14" key="1">
    <citation type="journal article" date="2015" name="Genome Announc.">
        <title>High-Quality Draft Genome Sequence of Desulfovibrio carbinoliphilus FW-101-2B, an Organic Acid-Oxidizing Sulfate-Reducing Bacterium Isolated from Uranium(VI)-Contaminated Groundwater.</title>
        <authorList>
            <person name="Ramsay B.D."/>
            <person name="Hwang C."/>
            <person name="Woo H.L."/>
            <person name="Carroll S.L."/>
            <person name="Lucas S."/>
            <person name="Han J."/>
            <person name="Lapidus A.L."/>
            <person name="Cheng J.F."/>
            <person name="Goodwin L.A."/>
            <person name="Pitluck S."/>
            <person name="Peters L."/>
            <person name="Chertkov O."/>
            <person name="Held B."/>
            <person name="Detter J.C."/>
            <person name="Han C.S."/>
            <person name="Tapia R."/>
            <person name="Land M.L."/>
            <person name="Hauser L.J."/>
            <person name="Kyrpides N.C."/>
            <person name="Ivanova N.N."/>
            <person name="Mikhailova N."/>
            <person name="Pagani I."/>
            <person name="Woyke T."/>
            <person name="Arkin A.P."/>
            <person name="Dehal P."/>
            <person name="Chivian D."/>
            <person name="Criddle C.S."/>
            <person name="Wu W."/>
            <person name="Chakraborty R."/>
            <person name="Hazen T.C."/>
            <person name="Fields M.W."/>
        </authorList>
    </citation>
    <scope>NUCLEOTIDE SEQUENCE [LARGE SCALE GENOMIC DNA]</scope>
    <source>
        <strain evidence="14">FW-101-2B</strain>
    </source>
</reference>
<keyword evidence="4 9" id="KW-0813">Transport</keyword>
<keyword evidence="9" id="KW-0375">Hydrogen ion transport</keyword>
<evidence type="ECO:0000256" key="8">
    <source>
        <dbReference type="ARBA" id="ARBA00023310"/>
    </source>
</evidence>
<dbReference type="GO" id="GO:0012505">
    <property type="term" value="C:endomembrane system"/>
    <property type="evidence" value="ECO:0007669"/>
    <property type="project" value="UniProtKB-SubCell"/>
</dbReference>
<dbReference type="SUPFAM" id="SSF51344">
    <property type="entry name" value="Epsilon subunit of F1F0-ATP synthase N-terminal domain"/>
    <property type="match status" value="1"/>
</dbReference>
<evidence type="ECO:0000256" key="10">
    <source>
        <dbReference type="RuleBase" id="RU003656"/>
    </source>
</evidence>
<evidence type="ECO:0000256" key="5">
    <source>
        <dbReference type="ARBA" id="ARBA00023065"/>
    </source>
</evidence>
<comment type="subunit">
    <text evidence="9 10">F-type ATPases have 2 components, CF(1) - the catalytic core - and CF(0) - the membrane proton channel. CF(1) has five subunits: alpha(3), beta(3), gamma(1), delta(1), epsilon(1). CF(0) has three main subunits: a, b and c.</text>
</comment>
<accession>G7QAH1</accession>
<keyword evidence="9" id="KW-1003">Cell membrane</keyword>
<dbReference type="HAMAP" id="MF_00530">
    <property type="entry name" value="ATP_synth_epsil_bac"/>
    <property type="match status" value="1"/>
</dbReference>
<evidence type="ECO:0000256" key="4">
    <source>
        <dbReference type="ARBA" id="ARBA00022448"/>
    </source>
</evidence>
<name>G7QAH1_9BACT</name>
<dbReference type="NCBIfam" id="TIGR01216">
    <property type="entry name" value="ATP_synt_epsi"/>
    <property type="match status" value="1"/>
</dbReference>
<dbReference type="STRING" id="694327.DFW101_2720"/>
<dbReference type="GO" id="GO:0005886">
    <property type="term" value="C:plasma membrane"/>
    <property type="evidence" value="ECO:0007669"/>
    <property type="project" value="UniProtKB-SubCell"/>
</dbReference>
<sequence>MAKTLLLEIVTPDRLVMSRDVESVTGAGFAGDFTILPGHVPFLSALRVGTLAYRLGGTLHEAFVGGGVADVGPGRVLVLAEAAELPEEIDLDRAQKARDRAAARLEAARRDNVEFARAKTALQRAVLRIRLHEALGAGRPAKRSGPRP</sequence>
<dbReference type="InterPro" id="IPR020547">
    <property type="entry name" value="ATP_synth_F1_esu_C"/>
</dbReference>
<evidence type="ECO:0000259" key="12">
    <source>
        <dbReference type="Pfam" id="PF02823"/>
    </source>
</evidence>
<evidence type="ECO:0000313" key="14">
    <source>
        <dbReference type="Proteomes" id="UP000004662"/>
    </source>
</evidence>
<keyword evidence="5 9" id="KW-0406">Ion transport</keyword>
<dbReference type="InterPro" id="IPR020546">
    <property type="entry name" value="ATP_synth_F1_dsu/esu_N"/>
</dbReference>
<dbReference type="HOGENOM" id="CLU_084338_1_3_7"/>
<dbReference type="Gene3D" id="2.60.15.10">
    <property type="entry name" value="F0F1 ATP synthase delta/epsilon subunit, N-terminal"/>
    <property type="match status" value="1"/>
</dbReference>
<dbReference type="CDD" id="cd12152">
    <property type="entry name" value="F1-ATPase_delta"/>
    <property type="match status" value="1"/>
</dbReference>
<dbReference type="RefSeq" id="WP_009182087.1">
    <property type="nucleotide sequence ID" value="NZ_CM001368.1"/>
</dbReference>
<evidence type="ECO:0000256" key="9">
    <source>
        <dbReference type="HAMAP-Rule" id="MF_00530"/>
    </source>
</evidence>
<dbReference type="AlphaFoldDB" id="G7QAH1"/>
<dbReference type="Pfam" id="PF00401">
    <property type="entry name" value="ATP-synt_DE"/>
    <property type="match status" value="1"/>
</dbReference>
<feature type="domain" description="ATP synthase F1 complex delta/epsilon subunit N-terminal" evidence="12">
    <location>
        <begin position="7"/>
        <end position="83"/>
    </location>
</feature>
<keyword evidence="7 9" id="KW-0139">CF(1)</keyword>
<dbReference type="GO" id="GO:0005524">
    <property type="term" value="F:ATP binding"/>
    <property type="evidence" value="ECO:0007669"/>
    <property type="project" value="UniProtKB-UniRule"/>
</dbReference>
<evidence type="ECO:0000256" key="1">
    <source>
        <dbReference type="ARBA" id="ARBA00003543"/>
    </source>
</evidence>
<dbReference type="InterPro" id="IPR036771">
    <property type="entry name" value="ATPsynth_dsu/esu_N"/>
</dbReference>
<keyword evidence="14" id="KW-1185">Reference proteome</keyword>
<organism evidence="13 14">
    <name type="scientific">Solidesulfovibrio carbinoliphilus subsp. oakridgensis</name>
    <dbReference type="NCBI Taxonomy" id="694327"/>
    <lineage>
        <taxon>Bacteria</taxon>
        <taxon>Pseudomonadati</taxon>
        <taxon>Thermodesulfobacteriota</taxon>
        <taxon>Desulfovibrionia</taxon>
        <taxon>Desulfovibrionales</taxon>
        <taxon>Desulfovibrionaceae</taxon>
        <taxon>Solidesulfovibrio</taxon>
    </lineage>
</organism>
<dbReference type="eggNOG" id="COG0355">
    <property type="taxonomic scope" value="Bacteria"/>
</dbReference>
<keyword evidence="6 9" id="KW-0472">Membrane</keyword>
<comment type="subcellular location">
    <subcellularLocation>
        <location evidence="9">Cell membrane</location>
        <topology evidence="9">Peripheral membrane protein</topology>
    </subcellularLocation>
    <subcellularLocation>
        <location evidence="2">Endomembrane system</location>
        <topology evidence="2">Peripheral membrane protein</topology>
    </subcellularLocation>
</comment>
<dbReference type="Gene3D" id="1.20.5.440">
    <property type="entry name" value="ATP synthase delta/epsilon subunit, C-terminal domain"/>
    <property type="match status" value="1"/>
</dbReference>
<evidence type="ECO:0000313" key="13">
    <source>
        <dbReference type="EMBL" id="EHJ48724.1"/>
    </source>
</evidence>
<dbReference type="Proteomes" id="UP000004662">
    <property type="component" value="Chromosome"/>
</dbReference>
<protein>
    <recommendedName>
        <fullName evidence="9">ATP synthase epsilon chain</fullName>
    </recommendedName>
    <alternativeName>
        <fullName evidence="9">ATP synthase F1 sector epsilon subunit</fullName>
    </alternativeName>
    <alternativeName>
        <fullName evidence="9">F-ATPase epsilon subunit</fullName>
    </alternativeName>
</protein>
<comment type="function">
    <text evidence="1 9">Produces ATP from ADP in the presence of a proton gradient across the membrane.</text>
</comment>
<evidence type="ECO:0000256" key="3">
    <source>
        <dbReference type="ARBA" id="ARBA00005712"/>
    </source>
</evidence>
<comment type="similarity">
    <text evidence="3 9 10">Belongs to the ATPase epsilon chain family.</text>
</comment>
<dbReference type="InterPro" id="IPR001469">
    <property type="entry name" value="ATP_synth_F1_dsu/esu"/>
</dbReference>
<dbReference type="OrthoDB" id="9799969at2"/>
<dbReference type="NCBIfam" id="NF009980">
    <property type="entry name" value="PRK13446.1"/>
    <property type="match status" value="1"/>
</dbReference>